<name>A0A1V1P3Q1_9BACT</name>
<comment type="caution">
    <text evidence="1">The sequence shown here is derived from an EMBL/GenBank/DDBJ whole genome shotgun (WGS) entry which is preliminary data.</text>
</comment>
<proteinExistence type="predicted"/>
<accession>A0A1V1P3Q1</accession>
<evidence type="ECO:0000313" key="1">
    <source>
        <dbReference type="EMBL" id="ETR69433.1"/>
    </source>
</evidence>
<dbReference type="AlphaFoldDB" id="A0A1V1P3Q1"/>
<sequence length="171" mass="20320">MDYDKMKKLEVISWNPFTGCKKISPACKNCYAEGLSLKLHKWGTAGYENKFKFTVHHDRLKKAAPLKRKKPTLYFINNMSDTFHEDANEQSIDKIFNIVEQAQWHNFYMLTKRSCRMKEYFENRVVPDNLWLEVTVEDKKFGLARLKDLQVIETGKKCACFWRPVERCVIR</sequence>
<protein>
    <submittedName>
        <fullName evidence="1">Phage protein Gp37/Gp68</fullName>
    </submittedName>
</protein>
<organism evidence="1 2">
    <name type="scientific">Candidatus Magnetoglobus multicellularis str. Araruama</name>
    <dbReference type="NCBI Taxonomy" id="890399"/>
    <lineage>
        <taxon>Bacteria</taxon>
        <taxon>Pseudomonadati</taxon>
        <taxon>Thermodesulfobacteriota</taxon>
        <taxon>Desulfobacteria</taxon>
        <taxon>Desulfobacterales</taxon>
        <taxon>Desulfobacteraceae</taxon>
        <taxon>Candidatus Magnetoglobus</taxon>
    </lineage>
</organism>
<dbReference type="Proteomes" id="UP000189670">
    <property type="component" value="Unassembled WGS sequence"/>
</dbReference>
<dbReference type="EMBL" id="ATBP01000643">
    <property type="protein sequence ID" value="ETR69433.1"/>
    <property type="molecule type" value="Genomic_DNA"/>
</dbReference>
<gene>
    <name evidence="1" type="ORF">OMM_09596</name>
</gene>
<dbReference type="Pfam" id="PF07505">
    <property type="entry name" value="DUF5131"/>
    <property type="match status" value="1"/>
</dbReference>
<evidence type="ECO:0000313" key="2">
    <source>
        <dbReference type="Proteomes" id="UP000189670"/>
    </source>
</evidence>
<dbReference type="InterPro" id="IPR011101">
    <property type="entry name" value="DUF5131"/>
</dbReference>
<reference evidence="2" key="1">
    <citation type="submission" date="2012-11" db="EMBL/GenBank/DDBJ databases">
        <authorList>
            <person name="Lucero-Rivera Y.E."/>
            <person name="Tovar-Ramirez D."/>
        </authorList>
    </citation>
    <scope>NUCLEOTIDE SEQUENCE [LARGE SCALE GENOMIC DNA]</scope>
    <source>
        <strain evidence="2">Araruama</strain>
    </source>
</reference>